<evidence type="ECO:0000256" key="7">
    <source>
        <dbReference type="HAMAP-Rule" id="MF_01207"/>
    </source>
</evidence>
<dbReference type="PANTHER" id="PTHR36964:SF1">
    <property type="entry name" value="PROTEIN-METHIONINE-SULFOXIDE REDUCTASE HEME-BINDING SUBUNIT MSRQ"/>
    <property type="match status" value="1"/>
</dbReference>
<keyword evidence="7" id="KW-0285">Flavoprotein</keyword>
<name>A0ABX2EIS4_9BURK</name>
<keyword evidence="7" id="KW-0249">Electron transport</keyword>
<sequence length="239" mass="27133">MPGWTSTSFVKVFVLALPAIVFFARDWAGPAGINPLERLVREPGWWALTFLLATLAITPLRHAGVRVAKWCGTRWGRRLADWNWLVRLRRWLGLASFAYALAHVAVYATLDLGLQWREFVADLRAKPFMVAGLAAFVLLIPLAVTSTDAWMRRLKRNWKRLHWLVYPAGVLAVLHFVWLSKPGVLQPYAYALALGVLLGWRVVVHWCSGKSPFWNQEVRRVVDHGNVPIASSRDQDPCC</sequence>
<reference evidence="9 10" key="1">
    <citation type="submission" date="2020-05" db="EMBL/GenBank/DDBJ databases">
        <title>Aquincola sp. isolate from soil.</title>
        <authorList>
            <person name="Han J."/>
            <person name="Kim D.-U."/>
        </authorList>
    </citation>
    <scope>NUCLEOTIDE SEQUENCE [LARGE SCALE GENOMIC DNA]</scope>
    <source>
        <strain evidence="9 10">S2</strain>
    </source>
</reference>
<evidence type="ECO:0000256" key="6">
    <source>
        <dbReference type="ARBA" id="ARBA00023136"/>
    </source>
</evidence>
<gene>
    <name evidence="7" type="primary">msrQ</name>
    <name evidence="9" type="ORF">HLB44_15855</name>
</gene>
<dbReference type="Pfam" id="PF01794">
    <property type="entry name" value="Ferric_reduct"/>
    <property type="match status" value="1"/>
</dbReference>
<accession>A0ABX2EIS4</accession>
<evidence type="ECO:0000256" key="3">
    <source>
        <dbReference type="ARBA" id="ARBA00022692"/>
    </source>
</evidence>
<feature type="transmembrane region" description="Helical" evidence="7">
    <location>
        <begin position="44"/>
        <end position="60"/>
    </location>
</feature>
<keyword evidence="7" id="KW-0349">Heme</keyword>
<dbReference type="PANTHER" id="PTHR36964">
    <property type="entry name" value="PROTEIN-METHIONINE-SULFOXIDE REDUCTASE HEME-BINDING SUBUNIT MSRQ"/>
    <property type="match status" value="1"/>
</dbReference>
<keyword evidence="4 7" id="KW-1133">Transmembrane helix</keyword>
<comment type="caution">
    <text evidence="7">Lacks conserved residue(s) required for the propagation of feature annotation.</text>
</comment>
<evidence type="ECO:0000313" key="9">
    <source>
        <dbReference type="EMBL" id="NRF68469.1"/>
    </source>
</evidence>
<comment type="caution">
    <text evidence="9">The sequence shown here is derived from an EMBL/GenBank/DDBJ whole genome shotgun (WGS) entry which is preliminary data.</text>
</comment>
<keyword evidence="5 7" id="KW-0408">Iron</keyword>
<keyword evidence="7" id="KW-0479">Metal-binding</keyword>
<comment type="similarity">
    <text evidence="7">Belongs to the MsrQ family.</text>
</comment>
<dbReference type="Proteomes" id="UP000737171">
    <property type="component" value="Unassembled WGS sequence"/>
</dbReference>
<evidence type="ECO:0000313" key="10">
    <source>
        <dbReference type="Proteomes" id="UP000737171"/>
    </source>
</evidence>
<evidence type="ECO:0000256" key="1">
    <source>
        <dbReference type="ARBA" id="ARBA00004141"/>
    </source>
</evidence>
<evidence type="ECO:0000256" key="5">
    <source>
        <dbReference type="ARBA" id="ARBA00023004"/>
    </source>
</evidence>
<feature type="transmembrane region" description="Helical" evidence="7">
    <location>
        <begin position="163"/>
        <end position="179"/>
    </location>
</feature>
<protein>
    <recommendedName>
        <fullName evidence="7">Protein-methionine-sulfoxide reductase heme-binding subunit MsrQ</fullName>
    </recommendedName>
    <alternativeName>
        <fullName evidence="7">Flavocytochrome MsrQ</fullName>
    </alternativeName>
</protein>
<keyword evidence="7" id="KW-0288">FMN</keyword>
<comment type="cofactor">
    <cofactor evidence="7">
        <name>heme b</name>
        <dbReference type="ChEBI" id="CHEBI:60344"/>
    </cofactor>
    <text evidence="7">Binds 1 heme b (iron(II)-protoporphyrin IX) group per subunit.</text>
</comment>
<organism evidence="9 10">
    <name type="scientific">Pseudaquabacterium terrae</name>
    <dbReference type="NCBI Taxonomy" id="2732868"/>
    <lineage>
        <taxon>Bacteria</taxon>
        <taxon>Pseudomonadati</taxon>
        <taxon>Pseudomonadota</taxon>
        <taxon>Betaproteobacteria</taxon>
        <taxon>Burkholderiales</taxon>
        <taxon>Sphaerotilaceae</taxon>
        <taxon>Pseudaquabacterium</taxon>
    </lineage>
</organism>
<keyword evidence="2 7" id="KW-0813">Transport</keyword>
<feature type="transmembrane region" description="Helical" evidence="7">
    <location>
        <begin position="130"/>
        <end position="151"/>
    </location>
</feature>
<comment type="subcellular location">
    <subcellularLocation>
        <location evidence="7">Cell membrane</location>
        <topology evidence="7">Multi-pass membrane protein</topology>
    </subcellularLocation>
    <subcellularLocation>
        <location evidence="1">Membrane</location>
        <topology evidence="1">Multi-pass membrane protein</topology>
    </subcellularLocation>
</comment>
<comment type="cofactor">
    <cofactor evidence="7">
        <name>FMN</name>
        <dbReference type="ChEBI" id="CHEBI:58210"/>
    </cofactor>
    <text evidence="7">Binds 1 FMN per subunit.</text>
</comment>
<keyword evidence="6 7" id="KW-0472">Membrane</keyword>
<feature type="transmembrane region" description="Helical" evidence="7">
    <location>
        <begin position="185"/>
        <end position="204"/>
    </location>
</feature>
<proteinExistence type="inferred from homology"/>
<evidence type="ECO:0000259" key="8">
    <source>
        <dbReference type="Pfam" id="PF01794"/>
    </source>
</evidence>
<evidence type="ECO:0000256" key="2">
    <source>
        <dbReference type="ARBA" id="ARBA00022448"/>
    </source>
</evidence>
<feature type="transmembrane region" description="Helical" evidence="7">
    <location>
        <begin position="91"/>
        <end position="110"/>
    </location>
</feature>
<evidence type="ECO:0000256" key="4">
    <source>
        <dbReference type="ARBA" id="ARBA00022989"/>
    </source>
</evidence>
<dbReference type="EMBL" id="JABRWJ010000004">
    <property type="protein sequence ID" value="NRF68469.1"/>
    <property type="molecule type" value="Genomic_DNA"/>
</dbReference>
<keyword evidence="10" id="KW-1185">Reference proteome</keyword>
<keyword evidence="3 7" id="KW-0812">Transmembrane</keyword>
<feature type="domain" description="Ferric oxidoreductase" evidence="8">
    <location>
        <begin position="44"/>
        <end position="173"/>
    </location>
</feature>
<dbReference type="InterPro" id="IPR022837">
    <property type="entry name" value="MsrQ-like"/>
</dbReference>
<dbReference type="HAMAP" id="MF_01207">
    <property type="entry name" value="MsrQ"/>
    <property type="match status" value="1"/>
</dbReference>
<dbReference type="RefSeq" id="WP_173124139.1">
    <property type="nucleotide sequence ID" value="NZ_JABRWJ010000004.1"/>
</dbReference>
<comment type="subunit">
    <text evidence="7">Heterodimer of a catalytic subunit (MsrP) and a heme-binding subunit (MsrQ).</text>
</comment>
<dbReference type="InterPro" id="IPR013130">
    <property type="entry name" value="Fe3_Rdtase_TM_dom"/>
</dbReference>
<comment type="function">
    <text evidence="7">Part of the MsrPQ system that repairs oxidized periplasmic proteins containing methionine sulfoxide residues (Met-O), using respiratory chain electrons. Thus protects these proteins from oxidative-stress damage caused by reactive species of oxygen and chlorine generated by the host defense mechanisms. MsrPQ is essential for the maintenance of envelope integrity under bleach stress, rescuing a wide series of structurally unrelated periplasmic proteins from methionine oxidation. MsrQ provides electrons for reduction to the reductase catalytic subunit MsrP, using the quinone pool of the respiratory chain.</text>
</comment>
<keyword evidence="7" id="KW-1003">Cell membrane</keyword>